<reference evidence="1 2" key="2">
    <citation type="submission" date="2018-11" db="EMBL/GenBank/DDBJ databases">
        <authorList>
            <consortium name="Pathogen Informatics"/>
        </authorList>
    </citation>
    <scope>NUCLEOTIDE SEQUENCE [LARGE SCALE GENOMIC DNA]</scope>
</reference>
<proteinExistence type="predicted"/>
<reference evidence="3" key="1">
    <citation type="submission" date="2016-06" db="UniProtKB">
        <authorList>
            <consortium name="WormBaseParasite"/>
        </authorList>
    </citation>
    <scope>IDENTIFICATION</scope>
</reference>
<name>A0A183CUZ5_9BILA</name>
<accession>A0A183CUZ5</accession>
<dbReference type="EMBL" id="UYRT01000228">
    <property type="protein sequence ID" value="VDK27777.1"/>
    <property type="molecule type" value="Genomic_DNA"/>
</dbReference>
<evidence type="ECO:0000313" key="1">
    <source>
        <dbReference type="EMBL" id="VDK27777.1"/>
    </source>
</evidence>
<gene>
    <name evidence="1" type="ORF">GPUH_LOCUS286</name>
</gene>
<protein>
    <submittedName>
        <fullName evidence="1 3">Uncharacterized protein</fullName>
    </submittedName>
</protein>
<dbReference type="WBParaSite" id="GPUH_0000028501-mRNA-1">
    <property type="protein sequence ID" value="GPUH_0000028501-mRNA-1"/>
    <property type="gene ID" value="GPUH_0000028501"/>
</dbReference>
<dbReference type="Proteomes" id="UP000271098">
    <property type="component" value="Unassembled WGS sequence"/>
</dbReference>
<organism evidence="3">
    <name type="scientific">Gongylonema pulchrum</name>
    <dbReference type="NCBI Taxonomy" id="637853"/>
    <lineage>
        <taxon>Eukaryota</taxon>
        <taxon>Metazoa</taxon>
        <taxon>Ecdysozoa</taxon>
        <taxon>Nematoda</taxon>
        <taxon>Chromadorea</taxon>
        <taxon>Rhabditida</taxon>
        <taxon>Spirurina</taxon>
        <taxon>Spiruromorpha</taxon>
        <taxon>Spiruroidea</taxon>
        <taxon>Gongylonematidae</taxon>
        <taxon>Gongylonema</taxon>
    </lineage>
</organism>
<evidence type="ECO:0000313" key="3">
    <source>
        <dbReference type="WBParaSite" id="GPUH_0000028501-mRNA-1"/>
    </source>
</evidence>
<evidence type="ECO:0000313" key="2">
    <source>
        <dbReference type="Proteomes" id="UP000271098"/>
    </source>
</evidence>
<keyword evidence="2" id="KW-1185">Reference proteome</keyword>
<dbReference type="AlphaFoldDB" id="A0A183CUZ5"/>
<sequence>MDSVLFQNLLLVLLIGSFLLFVVCVLCTAAFSDRGLCCRNDDVNRATTEPLAPAAIENIACGISSGLIRNTNQLEYCHNFASGLASKFLSNVNENGNQRAINVFLDQNGLLPVEDLREAGRRCVEVADAQSSSPFSRASTAASCLELELAGAETKLIFETGIYAAVFLLPFSKLFIEIIKINEQILRF</sequence>